<gene>
    <name evidence="1" type="ORF">VP01_347g7</name>
</gene>
<evidence type="ECO:0000313" key="1">
    <source>
        <dbReference type="EMBL" id="KNZ52697.1"/>
    </source>
</evidence>
<protein>
    <submittedName>
        <fullName evidence="1">Uncharacterized protein</fullName>
    </submittedName>
</protein>
<keyword evidence="2" id="KW-1185">Reference proteome</keyword>
<comment type="caution">
    <text evidence="1">The sequence shown here is derived from an EMBL/GenBank/DDBJ whole genome shotgun (WGS) entry which is preliminary data.</text>
</comment>
<dbReference type="VEuPathDB" id="FungiDB:VP01_347g7"/>
<organism evidence="1 2">
    <name type="scientific">Puccinia sorghi</name>
    <dbReference type="NCBI Taxonomy" id="27349"/>
    <lineage>
        <taxon>Eukaryota</taxon>
        <taxon>Fungi</taxon>
        <taxon>Dikarya</taxon>
        <taxon>Basidiomycota</taxon>
        <taxon>Pucciniomycotina</taxon>
        <taxon>Pucciniomycetes</taxon>
        <taxon>Pucciniales</taxon>
        <taxon>Pucciniaceae</taxon>
        <taxon>Puccinia</taxon>
    </lineage>
</organism>
<dbReference type="EMBL" id="LAVV01008479">
    <property type="protein sequence ID" value="KNZ52697.1"/>
    <property type="molecule type" value="Genomic_DNA"/>
</dbReference>
<evidence type="ECO:0000313" key="2">
    <source>
        <dbReference type="Proteomes" id="UP000037035"/>
    </source>
</evidence>
<reference evidence="1 2" key="1">
    <citation type="submission" date="2015-08" db="EMBL/GenBank/DDBJ databases">
        <title>Next Generation Sequencing and Analysis of the Genome of Puccinia sorghi L Schw, the Causal Agent of Maize Common Rust.</title>
        <authorList>
            <person name="Rochi L."/>
            <person name="Burguener G."/>
            <person name="Darino M."/>
            <person name="Turjanski A."/>
            <person name="Kreff E."/>
            <person name="Dieguez M.J."/>
            <person name="Sacco F."/>
        </authorList>
    </citation>
    <scope>NUCLEOTIDE SEQUENCE [LARGE SCALE GENOMIC DNA]</scope>
    <source>
        <strain evidence="1 2">RO10H11247</strain>
    </source>
</reference>
<dbReference type="AlphaFoldDB" id="A0A0L6UWS3"/>
<accession>A0A0L6UWS3</accession>
<sequence length="163" mass="17639">MTGGSCQRPLPTHSPAAAFPFTMYQSTAKPTIDDLRRYKTKDANIRKKKSTGATCGSNTHKVAPDAEGKFNGFKSGQGKLLVIWDPHISCLATFKASAIKIITSKDAKELGLQAQELEDLVLITWAAVIPHGGKFAVNQKATPDNSDQFEKFLGKWGGSSETQ</sequence>
<proteinExistence type="predicted"/>
<name>A0A0L6UWS3_9BASI</name>
<dbReference type="Proteomes" id="UP000037035">
    <property type="component" value="Unassembled WGS sequence"/>
</dbReference>